<comment type="caution">
    <text evidence="4">The sequence shown here is derived from an EMBL/GenBank/DDBJ whole genome shotgun (WGS) entry which is preliminary data.</text>
</comment>
<organism evidence="4 5">
    <name type="scientific">Candidatus Iainarchaeum sp</name>
    <dbReference type="NCBI Taxonomy" id="3101447"/>
    <lineage>
        <taxon>Archaea</taxon>
        <taxon>Candidatus Iainarchaeota</taxon>
        <taxon>Candidatus Iainarchaeia</taxon>
        <taxon>Candidatus Iainarchaeales</taxon>
        <taxon>Candidatus Iainarchaeaceae</taxon>
        <taxon>Candidatus Iainarchaeum</taxon>
    </lineage>
</organism>
<gene>
    <name evidence="4" type="ORF">HA237_01255</name>
</gene>
<sequence length="256" mass="28861">MDRVKTGIEGLDKALNGGIPYRNVVLVSGGAGTGKSTLCLQYLVNGAKLYGEKGLYISTEQSREELLKAAEGFGWDLEELEWQKLLRIAYFDVVGTDHFLEKIYKQYTDFNPRRVVLDSLTTFTDSLLVSSARDDTAFSMVQVAETVSPIPKTEKIVAKTLLYQLMKKLRLFDATIILTSELLEESKGLSADEISEFICDGVIEMHYLGISGADSRTLRVRKMRYCNHNKSYIPYEMTSQKGIIVHEEESMDVLMK</sequence>
<dbReference type="GO" id="GO:0005524">
    <property type="term" value="F:ATP binding"/>
    <property type="evidence" value="ECO:0007669"/>
    <property type="project" value="UniProtKB-KW"/>
</dbReference>
<evidence type="ECO:0000313" key="4">
    <source>
        <dbReference type="EMBL" id="HIH07977.1"/>
    </source>
</evidence>
<name>A0A7J4IW74_9ARCH</name>
<proteinExistence type="predicted"/>
<protein>
    <submittedName>
        <fullName evidence="4">AAA family ATPase</fullName>
    </submittedName>
</protein>
<dbReference type="Proteomes" id="UP000577419">
    <property type="component" value="Unassembled WGS sequence"/>
</dbReference>
<dbReference type="PRINTS" id="PR01874">
    <property type="entry name" value="DNAREPAIRADA"/>
</dbReference>
<dbReference type="EMBL" id="DUFG01000008">
    <property type="protein sequence ID" value="HIH07977.1"/>
    <property type="molecule type" value="Genomic_DNA"/>
</dbReference>
<dbReference type="SUPFAM" id="SSF52540">
    <property type="entry name" value="P-loop containing nucleoside triphosphate hydrolases"/>
    <property type="match status" value="1"/>
</dbReference>
<dbReference type="Gene3D" id="3.40.50.300">
    <property type="entry name" value="P-loop containing nucleotide triphosphate hydrolases"/>
    <property type="match status" value="1"/>
</dbReference>
<dbReference type="Pfam" id="PF06745">
    <property type="entry name" value="ATPase"/>
    <property type="match status" value="2"/>
</dbReference>
<keyword evidence="1" id="KW-0547">Nucleotide-binding</keyword>
<dbReference type="InterPro" id="IPR027417">
    <property type="entry name" value="P-loop_NTPase"/>
</dbReference>
<feature type="domain" description="KaiC" evidence="3">
    <location>
        <begin position="2"/>
        <end position="256"/>
    </location>
</feature>
<dbReference type="AlphaFoldDB" id="A0A7J4IW74"/>
<dbReference type="InterPro" id="IPR010624">
    <property type="entry name" value="KaiC_dom"/>
</dbReference>
<accession>A0A7J4IW74</accession>
<evidence type="ECO:0000256" key="2">
    <source>
        <dbReference type="ARBA" id="ARBA00022840"/>
    </source>
</evidence>
<dbReference type="PANTHER" id="PTHR43637">
    <property type="entry name" value="UPF0273 PROTEIN TM_0370"/>
    <property type="match status" value="1"/>
</dbReference>
<evidence type="ECO:0000256" key="1">
    <source>
        <dbReference type="ARBA" id="ARBA00022741"/>
    </source>
</evidence>
<dbReference type="InterPro" id="IPR014774">
    <property type="entry name" value="KaiC-like_dom"/>
</dbReference>
<keyword evidence="2" id="KW-0067">ATP-binding</keyword>
<reference evidence="5" key="1">
    <citation type="journal article" date="2020" name="bioRxiv">
        <title>A rank-normalized archaeal taxonomy based on genome phylogeny resolves widespread incomplete and uneven classifications.</title>
        <authorList>
            <person name="Rinke C."/>
            <person name="Chuvochina M."/>
            <person name="Mussig A.J."/>
            <person name="Chaumeil P.-A."/>
            <person name="Waite D.W."/>
            <person name="Whitman W.B."/>
            <person name="Parks D.H."/>
            <person name="Hugenholtz P."/>
        </authorList>
    </citation>
    <scope>NUCLEOTIDE SEQUENCE [LARGE SCALE GENOMIC DNA]</scope>
</reference>
<evidence type="ECO:0000259" key="3">
    <source>
        <dbReference type="PROSITE" id="PS51146"/>
    </source>
</evidence>
<evidence type="ECO:0000313" key="5">
    <source>
        <dbReference type="Proteomes" id="UP000577419"/>
    </source>
</evidence>
<dbReference type="PROSITE" id="PS51146">
    <property type="entry name" value="KAIC"/>
    <property type="match status" value="1"/>
</dbReference>